<name>A0ABT9VRV6_9BACI</name>
<dbReference type="RefSeq" id="WP_044748984.1">
    <property type="nucleotide sequence ID" value="NZ_JAUSTR010000022.1"/>
</dbReference>
<evidence type="ECO:0000256" key="3">
    <source>
        <dbReference type="ARBA" id="ARBA00020461"/>
    </source>
</evidence>
<dbReference type="Pfam" id="PF21680">
    <property type="entry name" value="GIDA_C_1st"/>
    <property type="match status" value="1"/>
</dbReference>
<feature type="binding site" evidence="10">
    <location>
        <begin position="14"/>
        <end position="19"/>
    </location>
    <ligand>
        <name>FAD</name>
        <dbReference type="ChEBI" id="CHEBI:57692"/>
    </ligand>
</feature>
<reference evidence="12 13" key="1">
    <citation type="submission" date="2023-07" db="EMBL/GenBank/DDBJ databases">
        <title>Genomic Encyclopedia of Type Strains, Phase IV (KMG-IV): sequencing the most valuable type-strain genomes for metagenomic binning, comparative biology and taxonomic classification.</title>
        <authorList>
            <person name="Goeker M."/>
        </authorList>
    </citation>
    <scope>NUCLEOTIDE SEQUENCE [LARGE SCALE GENOMIC DNA]</scope>
    <source>
        <strain evidence="12 13">DSM 19092</strain>
    </source>
</reference>
<keyword evidence="7 10" id="KW-0520">NAD</keyword>
<dbReference type="Gene3D" id="3.50.50.60">
    <property type="entry name" value="FAD/NAD(P)-binding domain"/>
    <property type="match status" value="2"/>
</dbReference>
<dbReference type="InterPro" id="IPR044920">
    <property type="entry name" value="MnmG_C_subdom_sf"/>
</dbReference>
<dbReference type="SUPFAM" id="SSF51905">
    <property type="entry name" value="FAD/NAD(P)-binding domain"/>
    <property type="match status" value="1"/>
</dbReference>
<dbReference type="InterPro" id="IPR047001">
    <property type="entry name" value="MnmG_C_subdom"/>
</dbReference>
<accession>A0ABT9VRV6</accession>
<evidence type="ECO:0000256" key="7">
    <source>
        <dbReference type="ARBA" id="ARBA00023027"/>
    </source>
</evidence>
<keyword evidence="5 10" id="KW-0819">tRNA processing</keyword>
<dbReference type="Gene3D" id="1.10.150.570">
    <property type="entry name" value="GidA associated domain, C-terminal subdomain"/>
    <property type="match status" value="1"/>
</dbReference>
<evidence type="ECO:0000256" key="10">
    <source>
        <dbReference type="HAMAP-Rule" id="MF_00129"/>
    </source>
</evidence>
<dbReference type="Pfam" id="PF13932">
    <property type="entry name" value="SAM_GIDA_C"/>
    <property type="match status" value="1"/>
</dbReference>
<dbReference type="InterPro" id="IPR026904">
    <property type="entry name" value="MnmG_C"/>
</dbReference>
<comment type="similarity">
    <text evidence="2 10">Belongs to the MnmG family.</text>
</comment>
<dbReference type="InterPro" id="IPR002218">
    <property type="entry name" value="MnmG-rel"/>
</dbReference>
<proteinExistence type="inferred from homology"/>
<feature type="binding site" evidence="10">
    <location>
        <begin position="273"/>
        <end position="287"/>
    </location>
    <ligand>
        <name>NAD(+)</name>
        <dbReference type="ChEBI" id="CHEBI:57540"/>
    </ligand>
</feature>
<organism evidence="12 13">
    <name type="scientific">Aeribacillus alveayuensis</name>
    <dbReference type="NCBI Taxonomy" id="279215"/>
    <lineage>
        <taxon>Bacteria</taxon>
        <taxon>Bacillati</taxon>
        <taxon>Bacillota</taxon>
        <taxon>Bacilli</taxon>
        <taxon>Bacillales</taxon>
        <taxon>Bacillaceae</taxon>
        <taxon>Aeribacillus</taxon>
    </lineage>
</organism>
<dbReference type="InterPro" id="IPR004416">
    <property type="entry name" value="MnmG"/>
</dbReference>
<evidence type="ECO:0000313" key="12">
    <source>
        <dbReference type="EMBL" id="MDQ0163723.1"/>
    </source>
</evidence>
<evidence type="ECO:0000313" key="13">
    <source>
        <dbReference type="Proteomes" id="UP001225646"/>
    </source>
</evidence>
<evidence type="ECO:0000256" key="5">
    <source>
        <dbReference type="ARBA" id="ARBA00022694"/>
    </source>
</evidence>
<dbReference type="PRINTS" id="PR00411">
    <property type="entry name" value="PNDRDTASEI"/>
</dbReference>
<dbReference type="PROSITE" id="PS01281">
    <property type="entry name" value="GIDA_2"/>
    <property type="match status" value="1"/>
</dbReference>
<feature type="binding site" evidence="10">
    <location>
        <position position="126"/>
    </location>
    <ligand>
        <name>FAD</name>
        <dbReference type="ChEBI" id="CHEBI:57692"/>
    </ligand>
</feature>
<evidence type="ECO:0000256" key="2">
    <source>
        <dbReference type="ARBA" id="ARBA00007653"/>
    </source>
</evidence>
<feature type="binding site" evidence="10">
    <location>
        <position position="370"/>
    </location>
    <ligand>
        <name>FAD</name>
        <dbReference type="ChEBI" id="CHEBI:57692"/>
    </ligand>
</feature>
<dbReference type="InterPro" id="IPR020595">
    <property type="entry name" value="MnmG-rel_CS"/>
</dbReference>
<dbReference type="SMART" id="SM01228">
    <property type="entry name" value="GIDA_assoc_3"/>
    <property type="match status" value="1"/>
</dbReference>
<dbReference type="InterPro" id="IPR036188">
    <property type="entry name" value="FAD/NAD-bd_sf"/>
</dbReference>
<dbReference type="EMBL" id="JAUSTR010000022">
    <property type="protein sequence ID" value="MDQ0163723.1"/>
    <property type="molecule type" value="Genomic_DNA"/>
</dbReference>
<comment type="cofactor">
    <cofactor evidence="1 10">
        <name>FAD</name>
        <dbReference type="ChEBI" id="CHEBI:57692"/>
    </cofactor>
</comment>
<comment type="function">
    <text evidence="10">NAD-binding protein involved in the addition of a carboxymethylaminomethyl (cmnm) group at the wobble position (U34) of certain tRNAs, forming tRNA-cmnm(5)s(2)U34.</text>
</comment>
<sequence length="629" mass="69960">MGYQAGSYDVIVVGAGHAGCEAGLAAARLGAKTLVLTINLDMVAFMPCNPSIGGPAKGIVVREIDALGGEMGKNIDKTHIQMRMLNTGKGPAVRALRAQADKLLYQQEMKKTLESEPNLTLQQGMVERLIVEDGVCKGVITQTGAEYRAKTVVLTTGTFLRGKIIIGDLSYSSGPNNQQPSIKLSEHLLELGFELVRFKTGTPPRVNSQTIDYSKTEIQPGDETPRAFSYETTKYITDQLPCWLTYTSEETHKIIDDNLHRSPMYSGMIKGTGPRYCPSIEDKVVRFHDKPRHQIFLEPEGRNTQEVYVQGLSTSLPEDVQRRILATIPGLEKAQLMRAGYAIEYDAIVPTQLWPTLETKKVKNLYTAGQINGTSGYEEAAGQGIMAGINAARKALNKEEVILSRSDAYIGVLIDDLVTKGTNEPYRLLTSRAEYRLLLRHDNADLRLTEIGYQIGLISEERYQKFVAKKEAIEKEKKRLVSTIIKPNEKTQEIIKNAGGSELKDGVRASDLLKRPEMNYNHIKLLAPSEEPLSPEVEEQVEIQIKYEGYIEKSLQQVEKLKRMENKKIPENIDYDAITGLATEARQKLKEVRPLSVAQASRISGVNPADISILLVYLEQGRIARVSNE</sequence>
<comment type="subunit">
    <text evidence="8 10">Homodimer. Heterotetramer of two MnmE and two MnmG subunits.</text>
</comment>
<keyword evidence="10" id="KW-0963">Cytoplasm</keyword>
<keyword evidence="13" id="KW-1185">Reference proteome</keyword>
<dbReference type="HAMAP" id="MF_00129">
    <property type="entry name" value="MnmG_GidA"/>
    <property type="match status" value="1"/>
</dbReference>
<evidence type="ECO:0000256" key="1">
    <source>
        <dbReference type="ARBA" id="ARBA00001974"/>
    </source>
</evidence>
<evidence type="ECO:0000256" key="6">
    <source>
        <dbReference type="ARBA" id="ARBA00022827"/>
    </source>
</evidence>
<protein>
    <recommendedName>
        <fullName evidence="3 10">tRNA uridine 5-carboxymethylaminomethyl modification enzyme MnmG</fullName>
    </recommendedName>
    <alternativeName>
        <fullName evidence="9 10">Glucose-inhibited division protein A</fullName>
    </alternativeName>
</protein>
<dbReference type="InterPro" id="IPR049312">
    <property type="entry name" value="GIDA_C_N"/>
</dbReference>
<keyword evidence="4 10" id="KW-0285">Flavoprotein</keyword>
<evidence type="ECO:0000256" key="4">
    <source>
        <dbReference type="ARBA" id="ARBA00022630"/>
    </source>
</evidence>
<dbReference type="Pfam" id="PF01134">
    <property type="entry name" value="GIDA"/>
    <property type="match status" value="1"/>
</dbReference>
<evidence type="ECO:0000259" key="11">
    <source>
        <dbReference type="SMART" id="SM01228"/>
    </source>
</evidence>
<dbReference type="PANTHER" id="PTHR11806:SF0">
    <property type="entry name" value="PROTEIN MTO1 HOMOLOG, MITOCHONDRIAL"/>
    <property type="match status" value="1"/>
</dbReference>
<dbReference type="Gene3D" id="1.10.10.1800">
    <property type="entry name" value="tRNA uridine 5-carboxymethylaminomethyl modification enzyme MnmG/GidA"/>
    <property type="match status" value="1"/>
</dbReference>
<feature type="domain" description="tRNA uridine 5-carboxymethylaminomethyl modification enzyme C-terminal subdomain" evidence="11">
    <location>
        <begin position="545"/>
        <end position="616"/>
    </location>
</feature>
<comment type="subcellular location">
    <subcellularLocation>
        <location evidence="10">Cytoplasm</location>
    </subcellularLocation>
</comment>
<evidence type="ECO:0000256" key="9">
    <source>
        <dbReference type="ARBA" id="ARBA00031800"/>
    </source>
</evidence>
<dbReference type="InterPro" id="IPR040131">
    <property type="entry name" value="MnmG_N"/>
</dbReference>
<dbReference type="Proteomes" id="UP001225646">
    <property type="component" value="Unassembled WGS sequence"/>
</dbReference>
<feature type="binding site" evidence="10">
    <location>
        <position position="181"/>
    </location>
    <ligand>
        <name>FAD</name>
        <dbReference type="ChEBI" id="CHEBI:57692"/>
    </ligand>
</feature>
<dbReference type="PANTHER" id="PTHR11806">
    <property type="entry name" value="GLUCOSE INHIBITED DIVISION PROTEIN A"/>
    <property type="match status" value="1"/>
</dbReference>
<evidence type="ECO:0000256" key="8">
    <source>
        <dbReference type="ARBA" id="ARBA00025948"/>
    </source>
</evidence>
<dbReference type="PROSITE" id="PS01280">
    <property type="entry name" value="GIDA_1"/>
    <property type="match status" value="1"/>
</dbReference>
<dbReference type="NCBIfam" id="TIGR00136">
    <property type="entry name" value="mnmG_gidA"/>
    <property type="match status" value="1"/>
</dbReference>
<keyword evidence="6 10" id="KW-0274">FAD</keyword>
<comment type="caution">
    <text evidence="12">The sequence shown here is derived from an EMBL/GenBank/DDBJ whole genome shotgun (WGS) entry which is preliminary data.</text>
</comment>
<gene>
    <name evidence="10" type="primary">mnmG</name>
    <name evidence="10" type="synonym">gidA</name>
    <name evidence="12" type="ORF">J2S06_002833</name>
</gene>